<reference evidence="2 3" key="1">
    <citation type="journal article" date="2020" name="bioRxiv">
        <title>Sequence and annotation of 42 cannabis genomes reveals extensive copy number variation in cannabinoid synthesis and pathogen resistance genes.</title>
        <authorList>
            <person name="Mckernan K.J."/>
            <person name="Helbert Y."/>
            <person name="Kane L.T."/>
            <person name="Ebling H."/>
            <person name="Zhang L."/>
            <person name="Liu B."/>
            <person name="Eaton Z."/>
            <person name="Mclaughlin S."/>
            <person name="Kingan S."/>
            <person name="Baybayan P."/>
            <person name="Concepcion G."/>
            <person name="Jordan M."/>
            <person name="Riva A."/>
            <person name="Barbazuk W."/>
            <person name="Harkins T."/>
        </authorList>
    </citation>
    <scope>NUCLEOTIDE SEQUENCE [LARGE SCALE GENOMIC DNA]</scope>
    <source>
        <strain evidence="3">cv. Jamaican Lion 4</strain>
        <tissue evidence="2">Leaf</tissue>
    </source>
</reference>
<dbReference type="GO" id="GO:0009733">
    <property type="term" value="P:response to auxin"/>
    <property type="evidence" value="ECO:0007669"/>
    <property type="project" value="InterPro"/>
</dbReference>
<proteinExistence type="inferred from homology"/>
<sequence>MKNPKCKKGIKNRDLKRSKVCSCGIMLHPWRISKIERCDHIQWHISELGIQNIPMSSYLNQPSIQELLSQAEEEFGFDHSMGALTIPCKEDAFIDLSP</sequence>
<comment type="similarity">
    <text evidence="1">Belongs to the ARG7 family.</text>
</comment>
<organism evidence="2 3">
    <name type="scientific">Cannabis sativa</name>
    <name type="common">Hemp</name>
    <name type="synonym">Marijuana</name>
    <dbReference type="NCBI Taxonomy" id="3483"/>
    <lineage>
        <taxon>Eukaryota</taxon>
        <taxon>Viridiplantae</taxon>
        <taxon>Streptophyta</taxon>
        <taxon>Embryophyta</taxon>
        <taxon>Tracheophyta</taxon>
        <taxon>Spermatophyta</taxon>
        <taxon>Magnoliopsida</taxon>
        <taxon>eudicotyledons</taxon>
        <taxon>Gunneridae</taxon>
        <taxon>Pentapetalae</taxon>
        <taxon>rosids</taxon>
        <taxon>fabids</taxon>
        <taxon>Rosales</taxon>
        <taxon>Cannabaceae</taxon>
        <taxon>Cannabis</taxon>
    </lineage>
</organism>
<name>A0A7J6GEX0_CANSA</name>
<gene>
    <name evidence="2" type="ORF">G4B88_029753</name>
</gene>
<dbReference type="AlphaFoldDB" id="A0A7J6GEX0"/>
<dbReference type="PANTHER" id="PTHR31929">
    <property type="entry name" value="SAUR-LIKE AUXIN-RESPONSIVE PROTEIN FAMILY-RELATED"/>
    <property type="match status" value="1"/>
</dbReference>
<accession>A0A7J6GEX0</accession>
<evidence type="ECO:0000256" key="1">
    <source>
        <dbReference type="ARBA" id="ARBA00006974"/>
    </source>
</evidence>
<dbReference type="Pfam" id="PF02519">
    <property type="entry name" value="Auxin_inducible"/>
    <property type="match status" value="1"/>
</dbReference>
<dbReference type="EMBL" id="JAATIQ010000109">
    <property type="protein sequence ID" value="KAF4381398.1"/>
    <property type="molecule type" value="Genomic_DNA"/>
</dbReference>
<keyword evidence="3" id="KW-1185">Reference proteome</keyword>
<comment type="caution">
    <text evidence="2">The sequence shown here is derived from an EMBL/GenBank/DDBJ whole genome shotgun (WGS) entry which is preliminary data.</text>
</comment>
<protein>
    <submittedName>
        <fullName evidence="2">Uncharacterized protein</fullName>
    </submittedName>
</protein>
<evidence type="ECO:0000313" key="2">
    <source>
        <dbReference type="EMBL" id="KAF4381398.1"/>
    </source>
</evidence>
<dbReference type="Proteomes" id="UP000583929">
    <property type="component" value="Unassembled WGS sequence"/>
</dbReference>
<dbReference type="InterPro" id="IPR003676">
    <property type="entry name" value="SAUR_fam"/>
</dbReference>
<evidence type="ECO:0000313" key="3">
    <source>
        <dbReference type="Proteomes" id="UP000583929"/>
    </source>
</evidence>